<dbReference type="InterPro" id="IPR038242">
    <property type="entry name" value="Cmr2_N"/>
</dbReference>
<evidence type="ECO:0000313" key="3">
    <source>
        <dbReference type="Proteomes" id="UP000006818"/>
    </source>
</evidence>
<feature type="coiled-coil region" evidence="1">
    <location>
        <begin position="521"/>
        <end position="548"/>
    </location>
</feature>
<accession>C3NKR7</accession>
<sequence length="840" mass="97557">MQFDELMKKLGYENVNLEVIKNLSHLLKDDRSNFILSFMSNDRDSLDKYAEKIDDMINKIDCDVSESELGGHEGLLVYYICEKLRRKYNDLKQKKYEVVREILDSLPLLIYLHDLFKGLKLGSGKNRKIESGLKQLLKDIFEEYDKISSTAEESPELIGYDEKVKENYPVAIVSPIFGEIKEIYPRGDTKDFDDYISNKLNVTSSPKELIDKEKWDVIAKSLLLKPQRTWFSGNDIAIIAHLRGAFYAYLLSNGATLIKLENPFFNTTSLKDLLGSSSILRIFSYHLNMKILEKMKVSLLFLPIVGEKEISIHEFKEIFNSPFIELLTPFTVYTTIDSMMLLIPYSIKGEFEEIVEEAFNETLSEIFKEYVIDKKDENKEHIEIHYDIIKSGLLAGSDEREKAKLFNEFLLAESPITKSAYVVHYSTYLPLSDDVCDKCKVRMAIEEDELEKLEKIVKFRNEVLGRKERLCHVCTAVRLSSVFFREYAASLDEVGRDLIFIAVKIEPYVPEGKVDFNKIVDEKLEMKIDELKQKIELIRREMKDEVISHLKKENDAINKMLSKNNVKKEELIKAMEEGYKGERISEFLDQFDTKNKSDYLITFCALAFEKINDIGILNNIFKELKIEEKDEHQLAKLIDNIQKIKEKSSTGNLPYNLTVQDSIDRRLSQLIEFFLLMEELKEKLPEAVVLVPPSSFNSFVIFVMNIENFRKNTENIINVLNTLSKKPHLHYYKPIIRVFIIRSLSDVPMKNIIELISSLDEKVSKQNAVVYLPVYLGRGVMEVGEPTILDKLEFPNPEELEEFLNAVVKLSEENKLLNDRFLEDIRKYPQEKLSVARLLK</sequence>
<dbReference type="Proteomes" id="UP000006818">
    <property type="component" value="Chromosome"/>
</dbReference>
<name>C3NKR7_SACI1</name>
<keyword evidence="1" id="KW-0175">Coiled coil</keyword>
<evidence type="ECO:0000313" key="2">
    <source>
        <dbReference type="EMBL" id="ACP49390.1"/>
    </source>
</evidence>
<dbReference type="Gene3D" id="3.30.70.2220">
    <property type="entry name" value="CRISPR-Cas system, Cmr2 subunit, D1 domain, cysteine cluster"/>
    <property type="match status" value="1"/>
</dbReference>
<reference evidence="2 3" key="1">
    <citation type="journal article" date="2009" name="Proc. Natl. Acad. Sci. U.S.A.">
        <title>Biogeography of the Sulfolobus islandicus pan-genome.</title>
        <authorList>
            <person name="Reno M.L."/>
            <person name="Held N.L."/>
            <person name="Fields C.J."/>
            <person name="Burke P.V."/>
            <person name="Whitaker R.J."/>
        </authorList>
    </citation>
    <scope>NUCLEOTIDE SEQUENCE [LARGE SCALE GENOMIC DNA]</scope>
    <source>
        <strain evidence="3">Y.N.15.51 / Yellowstone #2</strain>
    </source>
</reference>
<dbReference type="HOGENOM" id="CLU_325618_0_0_2"/>
<gene>
    <name evidence="2" type="ordered locus">YN1551_2425</name>
</gene>
<dbReference type="GeneID" id="7810443"/>
<dbReference type="RefSeq" id="WP_012717938.1">
    <property type="nucleotide sequence ID" value="NC_012623.1"/>
</dbReference>
<dbReference type="AlphaFoldDB" id="C3NKR7"/>
<organism evidence="2 3">
    <name type="scientific">Saccharolobus islandicus (strain Y.N.15.51 / Yellowstone #2)</name>
    <name type="common">Sulfolobus islandicus</name>
    <dbReference type="NCBI Taxonomy" id="419942"/>
    <lineage>
        <taxon>Archaea</taxon>
        <taxon>Thermoproteota</taxon>
        <taxon>Thermoprotei</taxon>
        <taxon>Sulfolobales</taxon>
        <taxon>Sulfolobaceae</taxon>
        <taxon>Saccharolobus</taxon>
    </lineage>
</organism>
<protein>
    <submittedName>
        <fullName evidence="2">Uncharacterized protein</fullName>
    </submittedName>
</protein>
<evidence type="ECO:0000256" key="1">
    <source>
        <dbReference type="SAM" id="Coils"/>
    </source>
</evidence>
<dbReference type="EMBL" id="CP001404">
    <property type="protein sequence ID" value="ACP49390.1"/>
    <property type="molecule type" value="Genomic_DNA"/>
</dbReference>
<proteinExistence type="predicted"/>
<dbReference type="KEGG" id="sin:YN1551_2425"/>